<keyword evidence="5" id="KW-0902">Two-component regulatory system</keyword>
<feature type="domain" description="HAMP" evidence="8">
    <location>
        <begin position="195"/>
        <end position="247"/>
    </location>
</feature>
<feature type="transmembrane region" description="Helical" evidence="7">
    <location>
        <begin position="174"/>
        <end position="198"/>
    </location>
</feature>
<dbReference type="InterPro" id="IPR036890">
    <property type="entry name" value="HATPase_C_sf"/>
</dbReference>
<sequence>MDASGHIAAPIDGPVPQRRLVSLRIMAFGGAAFGWLLVFAIVASVLVATAREAVRDETQSALRLASAAATLRLPTAFERRDLMAEARHLAAQIDAMRHVTAELRDAASKPVALVPDALPVDKLTQAPGWFARLIQPEPASELIPVTQYPNLLGMLEIRTDPQDEINEAWRDLRLILPLLAATALVSVGVTMAITALVLRRLAGLGAALDRMRAGALDQRAPPTRIAQLDRLGEGVNALAVHLADERAENRHLQSRMMTLAEAERARIASDLHDGIGPQLFALQAAIAQANRAVADRSSAELHDALGAVAHHAGAIRQATRAAIDDLRLGPTEGAGLDEMVQELLIEFADMAPETRIILAPGAALAPDPGEAGRIAVFRFVRESVLNALRHAAPSRIEVALLPDQDELTARVSDDGTGPASTGTRGLGQTGMRDRAAALNGHYRPPRREGGQTITEFRLPCPKPSAQEDPT</sequence>
<evidence type="ECO:0000256" key="5">
    <source>
        <dbReference type="ARBA" id="ARBA00023012"/>
    </source>
</evidence>
<dbReference type="InterPro" id="IPR011712">
    <property type="entry name" value="Sig_transdc_His_kin_sub3_dim/P"/>
</dbReference>
<comment type="caution">
    <text evidence="9">The sequence shown here is derived from an EMBL/GenBank/DDBJ whole genome shotgun (WGS) entry which is preliminary data.</text>
</comment>
<keyword evidence="7" id="KW-0812">Transmembrane</keyword>
<feature type="region of interest" description="Disordered" evidence="6">
    <location>
        <begin position="409"/>
        <end position="470"/>
    </location>
</feature>
<dbReference type="GO" id="GO:0016020">
    <property type="term" value="C:membrane"/>
    <property type="evidence" value="ECO:0007669"/>
    <property type="project" value="UniProtKB-SubCell"/>
</dbReference>
<dbReference type="PANTHER" id="PTHR24421:SF58">
    <property type="entry name" value="SIGNAL TRANSDUCTION HISTIDINE-PROTEIN KINASE_PHOSPHATASE UHPB"/>
    <property type="match status" value="1"/>
</dbReference>
<reference evidence="9 10" key="1">
    <citation type="submission" date="2018-07" db="EMBL/GenBank/DDBJ databases">
        <title>Genomic Encyclopedia of Type Strains, Phase III (KMG-III): the genomes of soil and plant-associated and newly described type strains.</title>
        <authorList>
            <person name="Whitman W."/>
        </authorList>
    </citation>
    <scope>NUCLEOTIDE SEQUENCE [LARGE SCALE GENOMIC DNA]</scope>
    <source>
        <strain evidence="9 10">CECT 8525</strain>
    </source>
</reference>
<evidence type="ECO:0000256" key="3">
    <source>
        <dbReference type="ARBA" id="ARBA00022679"/>
    </source>
</evidence>
<evidence type="ECO:0000256" key="6">
    <source>
        <dbReference type="SAM" id="MobiDB-lite"/>
    </source>
</evidence>
<dbReference type="Pfam" id="PF02518">
    <property type="entry name" value="HATPase_c"/>
    <property type="match status" value="1"/>
</dbReference>
<protein>
    <submittedName>
        <fullName evidence="9">Two-component system sensor histidine kinase UhpB</fullName>
    </submittedName>
</protein>
<evidence type="ECO:0000256" key="1">
    <source>
        <dbReference type="ARBA" id="ARBA00004370"/>
    </source>
</evidence>
<gene>
    <name evidence="9" type="ORF">DFP89_12712</name>
</gene>
<dbReference type="GO" id="GO:0046983">
    <property type="term" value="F:protein dimerization activity"/>
    <property type="evidence" value="ECO:0007669"/>
    <property type="project" value="InterPro"/>
</dbReference>
<evidence type="ECO:0000256" key="7">
    <source>
        <dbReference type="SAM" id="Phobius"/>
    </source>
</evidence>
<dbReference type="EMBL" id="QPJL01000027">
    <property type="protein sequence ID" value="RCW79246.1"/>
    <property type="molecule type" value="Genomic_DNA"/>
</dbReference>
<proteinExistence type="predicted"/>
<dbReference type="InterPro" id="IPR032244">
    <property type="entry name" value="LapD_MoxY_N"/>
</dbReference>
<evidence type="ECO:0000313" key="9">
    <source>
        <dbReference type="EMBL" id="RCW79246.1"/>
    </source>
</evidence>
<evidence type="ECO:0000256" key="4">
    <source>
        <dbReference type="ARBA" id="ARBA00022777"/>
    </source>
</evidence>
<dbReference type="AlphaFoldDB" id="A0A368YIW0"/>
<dbReference type="Pfam" id="PF07730">
    <property type="entry name" value="HisKA_3"/>
    <property type="match status" value="1"/>
</dbReference>
<dbReference type="PANTHER" id="PTHR24421">
    <property type="entry name" value="NITRATE/NITRITE SENSOR PROTEIN NARX-RELATED"/>
    <property type="match status" value="1"/>
</dbReference>
<dbReference type="PROSITE" id="PS50885">
    <property type="entry name" value="HAMP"/>
    <property type="match status" value="1"/>
</dbReference>
<feature type="transmembrane region" description="Helical" evidence="7">
    <location>
        <begin position="25"/>
        <end position="48"/>
    </location>
</feature>
<keyword evidence="4 9" id="KW-0418">Kinase</keyword>
<dbReference type="OrthoDB" id="9778496at2"/>
<dbReference type="InterPro" id="IPR003594">
    <property type="entry name" value="HATPase_dom"/>
</dbReference>
<keyword evidence="7" id="KW-1133">Transmembrane helix</keyword>
<accession>A0A368YIW0</accession>
<keyword evidence="3" id="KW-0808">Transferase</keyword>
<evidence type="ECO:0000313" key="10">
    <source>
        <dbReference type="Proteomes" id="UP000253345"/>
    </source>
</evidence>
<dbReference type="Gene3D" id="1.20.5.1930">
    <property type="match status" value="1"/>
</dbReference>
<dbReference type="InterPro" id="IPR050482">
    <property type="entry name" value="Sensor_HK_TwoCompSys"/>
</dbReference>
<dbReference type="RefSeq" id="WP_114350591.1">
    <property type="nucleotide sequence ID" value="NZ_QPJL01000027.1"/>
</dbReference>
<dbReference type="CDD" id="cd16917">
    <property type="entry name" value="HATPase_UhpB-NarQ-NarX-like"/>
    <property type="match status" value="1"/>
</dbReference>
<dbReference type="GO" id="GO:0000155">
    <property type="term" value="F:phosphorelay sensor kinase activity"/>
    <property type="evidence" value="ECO:0007669"/>
    <property type="project" value="InterPro"/>
</dbReference>
<dbReference type="Gene3D" id="3.30.565.10">
    <property type="entry name" value="Histidine kinase-like ATPase, C-terminal domain"/>
    <property type="match status" value="1"/>
</dbReference>
<dbReference type="Proteomes" id="UP000253345">
    <property type="component" value="Unassembled WGS sequence"/>
</dbReference>
<keyword evidence="10" id="KW-1185">Reference proteome</keyword>
<evidence type="ECO:0000256" key="2">
    <source>
        <dbReference type="ARBA" id="ARBA00022553"/>
    </source>
</evidence>
<dbReference type="InterPro" id="IPR003660">
    <property type="entry name" value="HAMP_dom"/>
</dbReference>
<comment type="subcellular location">
    <subcellularLocation>
        <location evidence="1">Membrane</location>
    </subcellularLocation>
</comment>
<organism evidence="9 10">
    <name type="scientific">Paracoccus lutimaris</name>
    <dbReference type="NCBI Taxonomy" id="1490030"/>
    <lineage>
        <taxon>Bacteria</taxon>
        <taxon>Pseudomonadati</taxon>
        <taxon>Pseudomonadota</taxon>
        <taxon>Alphaproteobacteria</taxon>
        <taxon>Rhodobacterales</taxon>
        <taxon>Paracoccaceae</taxon>
        <taxon>Paracoccus</taxon>
    </lineage>
</organism>
<evidence type="ECO:0000259" key="8">
    <source>
        <dbReference type="PROSITE" id="PS50885"/>
    </source>
</evidence>
<keyword evidence="2" id="KW-0597">Phosphoprotein</keyword>
<dbReference type="Pfam" id="PF16448">
    <property type="entry name" value="LapD_MoxY_N"/>
    <property type="match status" value="1"/>
</dbReference>
<keyword evidence="7" id="KW-0472">Membrane</keyword>
<dbReference type="SUPFAM" id="SSF55874">
    <property type="entry name" value="ATPase domain of HSP90 chaperone/DNA topoisomerase II/histidine kinase"/>
    <property type="match status" value="1"/>
</dbReference>
<name>A0A368YIW0_9RHOB</name>